<organism evidence="2 3">
    <name type="scientific">Knipowitschia caucasica</name>
    <name type="common">Caucasian dwarf goby</name>
    <name type="synonym">Pomatoschistus caucasicus</name>
    <dbReference type="NCBI Taxonomy" id="637954"/>
    <lineage>
        <taxon>Eukaryota</taxon>
        <taxon>Metazoa</taxon>
        <taxon>Chordata</taxon>
        <taxon>Craniata</taxon>
        <taxon>Vertebrata</taxon>
        <taxon>Euteleostomi</taxon>
        <taxon>Actinopterygii</taxon>
        <taxon>Neopterygii</taxon>
        <taxon>Teleostei</taxon>
        <taxon>Neoteleostei</taxon>
        <taxon>Acanthomorphata</taxon>
        <taxon>Gobiaria</taxon>
        <taxon>Gobiiformes</taxon>
        <taxon>Gobioidei</taxon>
        <taxon>Gobiidae</taxon>
        <taxon>Gobiinae</taxon>
        <taxon>Knipowitschia</taxon>
    </lineage>
</organism>
<evidence type="ECO:0000313" key="3">
    <source>
        <dbReference type="Proteomes" id="UP001497482"/>
    </source>
</evidence>
<dbReference type="AlphaFoldDB" id="A0AAV2L852"/>
<proteinExistence type="predicted"/>
<evidence type="ECO:0000313" key="2">
    <source>
        <dbReference type="EMBL" id="CAL1598550.1"/>
    </source>
</evidence>
<name>A0AAV2L852_KNICA</name>
<evidence type="ECO:0000256" key="1">
    <source>
        <dbReference type="SAM" id="MobiDB-lite"/>
    </source>
</evidence>
<feature type="compositionally biased region" description="Basic and acidic residues" evidence="1">
    <location>
        <begin position="22"/>
        <end position="35"/>
    </location>
</feature>
<feature type="compositionally biased region" description="Polar residues" evidence="1">
    <location>
        <begin position="45"/>
        <end position="54"/>
    </location>
</feature>
<accession>A0AAV2L852</accession>
<protein>
    <submittedName>
        <fullName evidence="2">Uncharacterized protein</fullName>
    </submittedName>
</protein>
<feature type="compositionally biased region" description="Polar residues" evidence="1">
    <location>
        <begin position="1"/>
        <end position="10"/>
    </location>
</feature>
<sequence length="85" mass="9627">MAQDRSSSPDARSLGSITPERITLRPEREEPEPRLSSHTSRVRAGNSSTNNIVRTHQLLESRGQQQKLTTVDPRPPQRSALGWRR</sequence>
<feature type="region of interest" description="Disordered" evidence="1">
    <location>
        <begin position="1"/>
        <end position="85"/>
    </location>
</feature>
<reference evidence="2 3" key="1">
    <citation type="submission" date="2024-04" db="EMBL/GenBank/DDBJ databases">
        <authorList>
            <person name="Waldvogel A.-M."/>
            <person name="Schoenle A."/>
        </authorList>
    </citation>
    <scope>NUCLEOTIDE SEQUENCE [LARGE SCALE GENOMIC DNA]</scope>
</reference>
<dbReference type="EMBL" id="OZ035844">
    <property type="protein sequence ID" value="CAL1598550.1"/>
    <property type="molecule type" value="Genomic_DNA"/>
</dbReference>
<keyword evidence="3" id="KW-1185">Reference proteome</keyword>
<dbReference type="Proteomes" id="UP001497482">
    <property type="component" value="Chromosome 22"/>
</dbReference>
<gene>
    <name evidence="2" type="ORF">KC01_LOCUS26917</name>
</gene>